<evidence type="ECO:0008006" key="4">
    <source>
        <dbReference type="Google" id="ProtNLM"/>
    </source>
</evidence>
<dbReference type="EMBL" id="CP049257">
    <property type="protein sequence ID" value="QIG45501.1"/>
    <property type="molecule type" value="Genomic_DNA"/>
</dbReference>
<evidence type="ECO:0000256" key="1">
    <source>
        <dbReference type="SAM" id="SignalP"/>
    </source>
</evidence>
<feature type="signal peptide" evidence="1">
    <location>
        <begin position="1"/>
        <end position="28"/>
    </location>
</feature>
<keyword evidence="1" id="KW-0732">Signal</keyword>
<sequence>MILRATALLAGTALVAALALAAAAPAHARAADLPVRASDPAGDVVVFDGGGTKPTTGQRTSIDLRSFSAVERGDGVRFSFTIARIVAGRTFDQVVAVSFGRDAFQLLANPQQKKGTAVGAAICSVDVSTTRATGTVRVDVPDRCLPDGAGVLRVSAYLQKKNGSGPGFSEDTLRVPGQVSLH</sequence>
<organism evidence="2 3">
    <name type="scientific">Nocardioides anomalus</name>
    <dbReference type="NCBI Taxonomy" id="2712223"/>
    <lineage>
        <taxon>Bacteria</taxon>
        <taxon>Bacillati</taxon>
        <taxon>Actinomycetota</taxon>
        <taxon>Actinomycetes</taxon>
        <taxon>Propionibacteriales</taxon>
        <taxon>Nocardioidaceae</taxon>
        <taxon>Nocardioides</taxon>
    </lineage>
</organism>
<dbReference type="RefSeq" id="WP_165238141.1">
    <property type="nucleotide sequence ID" value="NZ_CP049257.1"/>
</dbReference>
<dbReference type="AlphaFoldDB" id="A0A6G6WJI8"/>
<name>A0A6G6WJI8_9ACTN</name>
<evidence type="ECO:0000313" key="3">
    <source>
        <dbReference type="Proteomes" id="UP000502996"/>
    </source>
</evidence>
<evidence type="ECO:0000313" key="2">
    <source>
        <dbReference type="EMBL" id="QIG45501.1"/>
    </source>
</evidence>
<dbReference type="Proteomes" id="UP000502996">
    <property type="component" value="Chromosome"/>
</dbReference>
<accession>A0A6G6WJI8</accession>
<gene>
    <name evidence="2" type="ORF">G5V58_24585</name>
</gene>
<keyword evidence="3" id="KW-1185">Reference proteome</keyword>
<proteinExistence type="predicted"/>
<dbReference type="KEGG" id="nano:G5V58_24585"/>
<reference evidence="2 3" key="1">
    <citation type="submission" date="2020-02" db="EMBL/GenBank/DDBJ databases">
        <title>Full genome sequence of Nocardioides sp. R-3366.</title>
        <authorList>
            <person name="Im W.-T."/>
        </authorList>
    </citation>
    <scope>NUCLEOTIDE SEQUENCE [LARGE SCALE GENOMIC DNA]</scope>
    <source>
        <strain evidence="2 3">R-3366</strain>
    </source>
</reference>
<feature type="chain" id="PRO_5038752309" description="Tat pathway signal sequence domain protein" evidence="1">
    <location>
        <begin position="29"/>
        <end position="182"/>
    </location>
</feature>
<protein>
    <recommendedName>
        <fullName evidence="4">Tat pathway signal sequence domain protein</fullName>
    </recommendedName>
</protein>